<dbReference type="InterPro" id="IPR036890">
    <property type="entry name" value="HATPase_C_sf"/>
</dbReference>
<keyword evidence="5" id="KW-0547">Nucleotide-binding</keyword>
<sequence>MEELEFRISSGLKDIIGKDLITDDYIAVFELVKNSFDAYATEVTVRFENIEDGNGKITIIDNGKGMNYDDLLNKWLFVAYSAKKEGTEDENYDYRDRISDNNFFAGAKGIGRFSCDKLGSELMLETTKQEKNPKTEVLITNWEKFEENSQEEFINVSVLHETKDQNSFGLDHGTVLVIENLRSNWDRDKYLKLKDSLAKLINPKEARGDQKFKITLEVPEEEERDKDYDDYYEIVNGEIKNFIFETLELKTSKIRSRIIDDGTKIETELFDGGSLIYRIIEENKFTRLDNIACNLYYLNRSAKYTFTSKMGVQSVNYGHVFLYKNGFRVYPYGEPGEDPFKVDVRKAQGYKRFLGNRELMGSIEVYSESEEIKETSSRGDGLKKTDTYEELEEFFWLNLRRLEKYVVEVQKWGLSIEDEEINDLDFKSRVTDLIARLTSSDEIINFHVPDNFLEILEVSQEGSAESVVKNLNKIAFESGDESLIEQAEKASSKLEEIQEARREAEKQADKEKKKAEEATKKLRDQISENLFLKSINTSEYEEVISLLHHVGIYAGTIDNNLKGISLRIQNDIELSSSELKDIIRLISFETKKILNVVAFATKANFKLKTETIEVDLNNYIQEYISNIIPTVTDKTLNIKIDSKTSDQFKKKLKPIELNIVIDNIVSNAKKADADNLTVSIDKKESNLVIKFIDDGTGIDKSIINQIYNQGFTTTDGSGIGLYHVKQIINDMKGTISATNNPDSGACFTLTFK</sequence>
<proteinExistence type="predicted"/>
<evidence type="ECO:0000313" key="6">
    <source>
        <dbReference type="Proteomes" id="UP001139125"/>
    </source>
</evidence>
<name>A0A9X2L3K8_9BACT</name>
<keyword evidence="3" id="KW-0175">Coiled coil</keyword>
<keyword evidence="5" id="KW-0067">ATP-binding</keyword>
<dbReference type="SUPFAM" id="SSF55874">
    <property type="entry name" value="ATPase domain of HSP90 chaperone/DNA topoisomerase II/histidine kinase"/>
    <property type="match status" value="2"/>
</dbReference>
<comment type="caution">
    <text evidence="5">The sequence shown here is derived from an EMBL/GenBank/DDBJ whole genome shotgun (WGS) entry which is preliminary data.</text>
</comment>
<evidence type="ECO:0000256" key="3">
    <source>
        <dbReference type="SAM" id="Coils"/>
    </source>
</evidence>
<dbReference type="SMART" id="SM00387">
    <property type="entry name" value="HATPase_c"/>
    <property type="match status" value="1"/>
</dbReference>
<feature type="domain" description="Histidine kinase" evidence="4">
    <location>
        <begin position="556"/>
        <end position="752"/>
    </location>
</feature>
<dbReference type="Pfam" id="PF13589">
    <property type="entry name" value="HATPase_c_3"/>
    <property type="match status" value="1"/>
</dbReference>
<dbReference type="Gene3D" id="3.30.565.10">
    <property type="entry name" value="Histidine kinase-like ATPase, C-terminal domain"/>
    <property type="match status" value="2"/>
</dbReference>
<keyword evidence="6" id="KW-1185">Reference proteome</keyword>
<reference evidence="5" key="1">
    <citation type="submission" date="2022-06" db="EMBL/GenBank/DDBJ databases">
        <title>Gracilimonas sp. CAU 1638 isolated from sea sediment.</title>
        <authorList>
            <person name="Kim W."/>
        </authorList>
    </citation>
    <scope>NUCLEOTIDE SEQUENCE</scope>
    <source>
        <strain evidence="5">CAU 1638</strain>
    </source>
</reference>
<protein>
    <recommendedName>
        <fullName evidence="2">histidine kinase</fullName>
        <ecNumber evidence="2">2.7.13.3</ecNumber>
    </recommendedName>
</protein>
<dbReference type="InterPro" id="IPR005467">
    <property type="entry name" value="His_kinase_dom"/>
</dbReference>
<dbReference type="InterPro" id="IPR003594">
    <property type="entry name" value="HATPase_dom"/>
</dbReference>
<dbReference type="GO" id="GO:0005524">
    <property type="term" value="F:ATP binding"/>
    <property type="evidence" value="ECO:0007669"/>
    <property type="project" value="UniProtKB-KW"/>
</dbReference>
<dbReference type="EMBL" id="JANDBC010000001">
    <property type="protein sequence ID" value="MCP9291634.1"/>
    <property type="molecule type" value="Genomic_DNA"/>
</dbReference>
<dbReference type="PRINTS" id="PR00344">
    <property type="entry name" value="BCTRLSENSOR"/>
</dbReference>
<dbReference type="GO" id="GO:0004673">
    <property type="term" value="F:protein histidine kinase activity"/>
    <property type="evidence" value="ECO:0007669"/>
    <property type="project" value="UniProtKB-EC"/>
</dbReference>
<gene>
    <name evidence="5" type="ORF">NM125_08585</name>
</gene>
<evidence type="ECO:0000256" key="2">
    <source>
        <dbReference type="ARBA" id="ARBA00012438"/>
    </source>
</evidence>
<dbReference type="PANTHER" id="PTHR43065">
    <property type="entry name" value="SENSOR HISTIDINE KINASE"/>
    <property type="match status" value="1"/>
</dbReference>
<evidence type="ECO:0000259" key="4">
    <source>
        <dbReference type="PROSITE" id="PS50109"/>
    </source>
</evidence>
<dbReference type="PROSITE" id="PS50109">
    <property type="entry name" value="HIS_KIN"/>
    <property type="match status" value="1"/>
</dbReference>
<comment type="catalytic activity">
    <reaction evidence="1">
        <text>ATP + protein L-histidine = ADP + protein N-phospho-L-histidine.</text>
        <dbReference type="EC" id="2.7.13.3"/>
    </reaction>
</comment>
<dbReference type="AlphaFoldDB" id="A0A9X2L3K8"/>
<evidence type="ECO:0000256" key="1">
    <source>
        <dbReference type="ARBA" id="ARBA00000085"/>
    </source>
</evidence>
<dbReference type="InterPro" id="IPR004358">
    <property type="entry name" value="Sig_transdc_His_kin-like_C"/>
</dbReference>
<dbReference type="RefSeq" id="WP_255134497.1">
    <property type="nucleotide sequence ID" value="NZ_JANDBC010000001.1"/>
</dbReference>
<feature type="coiled-coil region" evidence="3">
    <location>
        <begin position="480"/>
        <end position="528"/>
    </location>
</feature>
<dbReference type="Proteomes" id="UP001139125">
    <property type="component" value="Unassembled WGS sequence"/>
</dbReference>
<organism evidence="5 6">
    <name type="scientific">Gracilimonas sediminicola</name>
    <dbReference type="NCBI Taxonomy" id="2952158"/>
    <lineage>
        <taxon>Bacteria</taxon>
        <taxon>Pseudomonadati</taxon>
        <taxon>Balneolota</taxon>
        <taxon>Balneolia</taxon>
        <taxon>Balneolales</taxon>
        <taxon>Balneolaceae</taxon>
        <taxon>Gracilimonas</taxon>
    </lineage>
</organism>
<dbReference type="Pfam" id="PF02518">
    <property type="entry name" value="HATPase_c"/>
    <property type="match status" value="1"/>
</dbReference>
<accession>A0A9X2L3K8</accession>
<dbReference type="EC" id="2.7.13.3" evidence="2"/>
<evidence type="ECO:0000313" key="5">
    <source>
        <dbReference type="EMBL" id="MCP9291634.1"/>
    </source>
</evidence>